<dbReference type="OrthoDB" id="167398at2759"/>
<dbReference type="Pfam" id="PF08030">
    <property type="entry name" value="NAD_binding_6"/>
    <property type="match status" value="1"/>
</dbReference>
<dbReference type="CDD" id="cd06186">
    <property type="entry name" value="NOX_Duox_like_FAD_NADP"/>
    <property type="match status" value="1"/>
</dbReference>
<dbReference type="InterPro" id="IPR013112">
    <property type="entry name" value="FAD-bd_8"/>
</dbReference>
<accession>A0A1F7ZND3</accession>
<dbReference type="Proteomes" id="UP000179179">
    <property type="component" value="Unassembled WGS sequence"/>
</dbReference>
<evidence type="ECO:0000256" key="11">
    <source>
        <dbReference type="SAM" id="MobiDB-lite"/>
    </source>
</evidence>
<dbReference type="InterPro" id="IPR013130">
    <property type="entry name" value="Fe3_Rdtase_TM_dom"/>
</dbReference>
<comment type="similarity">
    <text evidence="2">Belongs to the ferric reductase (FRE) family.</text>
</comment>
<evidence type="ECO:0000256" key="10">
    <source>
        <dbReference type="ARBA" id="ARBA00023180"/>
    </source>
</evidence>
<evidence type="ECO:0000256" key="5">
    <source>
        <dbReference type="ARBA" id="ARBA00022982"/>
    </source>
</evidence>
<dbReference type="GeneID" id="34453906"/>
<feature type="transmembrane region" description="Helical" evidence="12">
    <location>
        <begin position="465"/>
        <end position="482"/>
    </location>
</feature>
<keyword evidence="6 12" id="KW-1133">Transmembrane helix</keyword>
<evidence type="ECO:0000256" key="4">
    <source>
        <dbReference type="ARBA" id="ARBA00022692"/>
    </source>
</evidence>
<dbReference type="SUPFAM" id="SSF52343">
    <property type="entry name" value="Ferredoxin reductase-like, C-terminal NADP-linked domain"/>
    <property type="match status" value="1"/>
</dbReference>
<sequence length="826" mass="91828">MHPGAAFLALCWAGVPVLAGQGESHNAADSYDKYCFYSIYTALSEYTFAGSTILASSQDGDGTSHGSSDTSGDGQSPSSMGQTSSSNQSSSNAQSSAASEPSYSKRSLLRRGHKGSSGTSTGPCNSTVEVTSMYASAKAWCSKAELKATIPYWQSLCEQNSLTLMDLSEVEANVTDTYLASLPTIDPEMNSTSMTGTIESPVLLSHAYYKKAHKSYVTHDFALDKDKRFGWGLMGYWGGILVLGMMAKLMGSLSSQRRLGTRRDAESSITLLHQKQIKPKAVASALHYLRTYFVVPASFAPILPHHQQLYYWHTVPRRLDLLIVLGFWALCIILGCVDYQSFSGNIEMSSVFQQNWQYSSDRTGILSYACLPFLWLFAGRNNIFLWATSFSVQSFNIFHRHVAWACTIFAIIHSINYSVVFAYYDGRFQSVWIQEYWYMGVVATILMSFMLVQSMTMLRRIGYETFLIIHIVFAIVVVYALFRHTSFDGTKWNGYLWPMVAIWGFDRTVRLVRIAYCNLNVRFGKQFVSTTQSTVHYCEAGDLIKVTVCPASTTLTPRAGQHYYLYQPVSLKGWENHPFTLGAYILTQDKHAEQGDKLIFYIRPYDGWTRRLRDLCRQSQVDVRLPLLLEGPYGSPAALHTCESILMIVGGTGIAAAVPYLIEHVSRAKEGTTRTVRIQLVWSARSTEMYSQVFCDELSTLLHHEDITTTYFCTNKSSLGLEMKSGSGDGLAESPTSSTLDDKEGNMTSSVRNGTVRFLPGRPDVGGIVKAEVQEAKASSGRLAVLTCGPAQMADDCRQTVYEVMKGGFQDIEYHEEASDDNEQEG</sequence>
<comment type="subcellular location">
    <subcellularLocation>
        <location evidence="1">Membrane</location>
        <topology evidence="1">Multi-pass membrane protein</topology>
    </subcellularLocation>
</comment>
<keyword evidence="7" id="KW-0560">Oxidoreductase</keyword>
<keyword evidence="4 12" id="KW-0812">Transmembrane</keyword>
<dbReference type="InterPro" id="IPR017927">
    <property type="entry name" value="FAD-bd_FR_type"/>
</dbReference>
<feature type="signal peptide" evidence="13">
    <location>
        <begin position="1"/>
        <end position="19"/>
    </location>
</feature>
<dbReference type="GO" id="GO:0006826">
    <property type="term" value="P:iron ion transport"/>
    <property type="evidence" value="ECO:0007669"/>
    <property type="project" value="TreeGrafter"/>
</dbReference>
<name>A0A1F7ZND3_9EURO</name>
<keyword evidence="3" id="KW-0813">Transport</keyword>
<evidence type="ECO:0000313" key="15">
    <source>
        <dbReference type="EMBL" id="OGM40799.1"/>
    </source>
</evidence>
<feature type="chain" id="PRO_5009533962" evidence="13">
    <location>
        <begin position="20"/>
        <end position="826"/>
    </location>
</feature>
<dbReference type="PANTHER" id="PTHR32361">
    <property type="entry name" value="FERRIC/CUPRIC REDUCTASE TRANSMEMBRANE COMPONENT"/>
    <property type="match status" value="1"/>
</dbReference>
<dbReference type="SFLD" id="SFLDS00052">
    <property type="entry name" value="Ferric_Reductase_Domain"/>
    <property type="match status" value="1"/>
</dbReference>
<comment type="caution">
    <text evidence="15">The sequence shown here is derived from an EMBL/GenBank/DDBJ whole genome shotgun (WGS) entry which is preliminary data.</text>
</comment>
<evidence type="ECO:0000313" key="16">
    <source>
        <dbReference type="Proteomes" id="UP000179179"/>
    </source>
</evidence>
<keyword evidence="16" id="KW-1185">Reference proteome</keyword>
<dbReference type="InterPro" id="IPR039261">
    <property type="entry name" value="FNR_nucleotide-bd"/>
</dbReference>
<evidence type="ECO:0000256" key="1">
    <source>
        <dbReference type="ARBA" id="ARBA00004141"/>
    </source>
</evidence>
<feature type="compositionally biased region" description="Low complexity" evidence="11">
    <location>
        <begin position="57"/>
        <end position="102"/>
    </location>
</feature>
<evidence type="ECO:0000256" key="8">
    <source>
        <dbReference type="ARBA" id="ARBA00023065"/>
    </source>
</evidence>
<proteinExistence type="inferred from homology"/>
<reference evidence="15 16" key="1">
    <citation type="journal article" date="2016" name="Genome Biol. Evol.">
        <title>Draft genome sequence of an aflatoxigenic Aspergillus species, A. bombycis.</title>
        <authorList>
            <person name="Moore G.G."/>
            <person name="Mack B.M."/>
            <person name="Beltz S.B."/>
            <person name="Gilbert M.K."/>
        </authorList>
    </citation>
    <scope>NUCLEOTIDE SEQUENCE [LARGE SCALE GENOMIC DNA]</scope>
    <source>
        <strain evidence="16">NRRL 26010</strain>
    </source>
</reference>
<feature type="domain" description="FAD-binding FR-type" evidence="14">
    <location>
        <begin position="524"/>
        <end position="639"/>
    </location>
</feature>
<keyword evidence="9 12" id="KW-0472">Membrane</keyword>
<dbReference type="AlphaFoldDB" id="A0A1F7ZND3"/>
<evidence type="ECO:0000256" key="2">
    <source>
        <dbReference type="ARBA" id="ARBA00006278"/>
    </source>
</evidence>
<dbReference type="GO" id="GO:0015677">
    <property type="term" value="P:copper ion import"/>
    <property type="evidence" value="ECO:0007669"/>
    <property type="project" value="TreeGrafter"/>
</dbReference>
<dbReference type="SFLD" id="SFLDG01168">
    <property type="entry name" value="Ferric_reductase_subgroup_(FRE"/>
    <property type="match status" value="1"/>
</dbReference>
<keyword evidence="10" id="KW-0325">Glycoprotein</keyword>
<evidence type="ECO:0000256" key="7">
    <source>
        <dbReference type="ARBA" id="ARBA00023002"/>
    </source>
</evidence>
<evidence type="ECO:0000256" key="3">
    <source>
        <dbReference type="ARBA" id="ARBA00022448"/>
    </source>
</evidence>
<feature type="transmembrane region" description="Helical" evidence="12">
    <location>
        <begin position="402"/>
        <end position="424"/>
    </location>
</feature>
<keyword evidence="8" id="KW-0406">Ion transport</keyword>
<dbReference type="PANTHER" id="PTHR32361:SF9">
    <property type="entry name" value="FERRIC REDUCTASE TRANSMEMBRANE COMPONENT 3-RELATED"/>
    <property type="match status" value="1"/>
</dbReference>
<feature type="transmembrane region" description="Helical" evidence="12">
    <location>
        <begin position="436"/>
        <end position="453"/>
    </location>
</feature>
<dbReference type="InterPro" id="IPR013121">
    <property type="entry name" value="Fe_red_NAD-bd_6"/>
</dbReference>
<evidence type="ECO:0000256" key="12">
    <source>
        <dbReference type="SAM" id="Phobius"/>
    </source>
</evidence>
<dbReference type="GO" id="GO:0005886">
    <property type="term" value="C:plasma membrane"/>
    <property type="evidence" value="ECO:0007669"/>
    <property type="project" value="TreeGrafter"/>
</dbReference>
<protein>
    <submittedName>
        <fullName evidence="15">Ferric reductase transmembrane component 4</fullName>
    </submittedName>
</protein>
<dbReference type="Pfam" id="PF08022">
    <property type="entry name" value="FAD_binding_8"/>
    <property type="match status" value="1"/>
</dbReference>
<dbReference type="STRING" id="109264.A0A1F7ZND3"/>
<feature type="region of interest" description="Disordered" evidence="11">
    <location>
        <begin position="724"/>
        <end position="752"/>
    </location>
</feature>
<evidence type="ECO:0000256" key="6">
    <source>
        <dbReference type="ARBA" id="ARBA00022989"/>
    </source>
</evidence>
<evidence type="ECO:0000256" key="9">
    <source>
        <dbReference type="ARBA" id="ARBA00023136"/>
    </source>
</evidence>
<keyword evidence="13" id="KW-0732">Signal</keyword>
<organism evidence="15 16">
    <name type="scientific">Aspergillus bombycis</name>
    <dbReference type="NCBI Taxonomy" id="109264"/>
    <lineage>
        <taxon>Eukaryota</taxon>
        <taxon>Fungi</taxon>
        <taxon>Dikarya</taxon>
        <taxon>Ascomycota</taxon>
        <taxon>Pezizomycotina</taxon>
        <taxon>Eurotiomycetes</taxon>
        <taxon>Eurotiomycetidae</taxon>
        <taxon>Eurotiales</taxon>
        <taxon>Aspergillaceae</taxon>
        <taxon>Aspergillus</taxon>
    </lineage>
</organism>
<feature type="transmembrane region" description="Helical" evidence="12">
    <location>
        <begin position="229"/>
        <end position="249"/>
    </location>
</feature>
<gene>
    <name evidence="15" type="ORF">ABOM_010516</name>
</gene>
<feature type="transmembrane region" description="Helical" evidence="12">
    <location>
        <begin position="365"/>
        <end position="390"/>
    </location>
</feature>
<keyword evidence="5" id="KW-0249">Electron transport</keyword>
<evidence type="ECO:0000259" key="14">
    <source>
        <dbReference type="PROSITE" id="PS51384"/>
    </source>
</evidence>
<dbReference type="Gene3D" id="3.40.50.80">
    <property type="entry name" value="Nucleotide-binding domain of ferredoxin-NADP reductase (FNR) module"/>
    <property type="match status" value="1"/>
</dbReference>
<dbReference type="InterPro" id="IPR051410">
    <property type="entry name" value="Ferric/Cupric_Reductase"/>
</dbReference>
<evidence type="ECO:0000256" key="13">
    <source>
        <dbReference type="SAM" id="SignalP"/>
    </source>
</evidence>
<dbReference type="EMBL" id="LYCR01000130">
    <property type="protein sequence ID" value="OGM40799.1"/>
    <property type="molecule type" value="Genomic_DNA"/>
</dbReference>
<dbReference type="Pfam" id="PF01794">
    <property type="entry name" value="Ferric_reduct"/>
    <property type="match status" value="1"/>
</dbReference>
<feature type="region of interest" description="Disordered" evidence="11">
    <location>
        <begin position="57"/>
        <end position="123"/>
    </location>
</feature>
<dbReference type="PROSITE" id="PS51384">
    <property type="entry name" value="FAD_FR"/>
    <property type="match status" value="1"/>
</dbReference>
<dbReference type="GO" id="GO:0000293">
    <property type="term" value="F:ferric-chelate reductase activity"/>
    <property type="evidence" value="ECO:0007669"/>
    <property type="project" value="UniProtKB-ARBA"/>
</dbReference>
<feature type="transmembrane region" description="Helical" evidence="12">
    <location>
        <begin position="321"/>
        <end position="342"/>
    </location>
</feature>
<dbReference type="RefSeq" id="XP_022384516.1">
    <property type="nucleotide sequence ID" value="XM_022537644.1"/>
</dbReference>
<dbReference type="GO" id="GO:0006879">
    <property type="term" value="P:intracellular iron ion homeostasis"/>
    <property type="evidence" value="ECO:0007669"/>
    <property type="project" value="TreeGrafter"/>
</dbReference>